<reference evidence="2 3" key="1">
    <citation type="submission" date="2014-04" db="EMBL/GenBank/DDBJ databases">
        <title>Draft Genome Sequence of Synergistes jonesii.</title>
        <authorList>
            <person name="Coil D.A."/>
            <person name="Eisen J.A."/>
            <person name="Holland-Moritz H.E."/>
        </authorList>
    </citation>
    <scope>NUCLEOTIDE SEQUENCE [LARGE SCALE GENOMIC DNA]</scope>
    <source>
        <strain evidence="2 3">78-1</strain>
    </source>
</reference>
<comment type="caution">
    <text evidence="2">The sequence shown here is derived from an EMBL/GenBank/DDBJ whole genome shotgun (WGS) entry which is preliminary data.</text>
</comment>
<dbReference type="eggNOG" id="COG0803">
    <property type="taxonomic scope" value="Bacteria"/>
</dbReference>
<dbReference type="RefSeq" id="WP_051682812.1">
    <property type="nucleotide sequence ID" value="NZ_JMKI01000037.1"/>
</dbReference>
<keyword evidence="3" id="KW-1185">Reference proteome</keyword>
<dbReference type="GeneID" id="90984140"/>
<dbReference type="EMBL" id="JMKI01000037">
    <property type="protein sequence ID" value="KEJ91860.1"/>
    <property type="molecule type" value="Genomic_DNA"/>
</dbReference>
<dbReference type="Proteomes" id="UP000027665">
    <property type="component" value="Unassembled WGS sequence"/>
</dbReference>
<gene>
    <name evidence="2" type="ORF">EH55_07780</name>
</gene>
<dbReference type="STRING" id="2754.EH55_07780"/>
<keyword evidence="1" id="KW-0732">Signal</keyword>
<feature type="chain" id="PRO_5001691420" evidence="1">
    <location>
        <begin position="28"/>
        <end position="293"/>
    </location>
</feature>
<protein>
    <submittedName>
        <fullName evidence="2">Uncharacterized protein</fullName>
    </submittedName>
</protein>
<dbReference type="OrthoDB" id="6088at2"/>
<proteinExistence type="predicted"/>
<organism evidence="2 3">
    <name type="scientific">Synergistes jonesii</name>
    <dbReference type="NCBI Taxonomy" id="2754"/>
    <lineage>
        <taxon>Bacteria</taxon>
        <taxon>Thermotogati</taxon>
        <taxon>Synergistota</taxon>
        <taxon>Synergistia</taxon>
        <taxon>Synergistales</taxon>
        <taxon>Synergistaceae</taxon>
        <taxon>Synergistes</taxon>
    </lineage>
</organism>
<evidence type="ECO:0000313" key="2">
    <source>
        <dbReference type="EMBL" id="KEJ91860.1"/>
    </source>
</evidence>
<accession>A0A073IQK2</accession>
<evidence type="ECO:0000313" key="3">
    <source>
        <dbReference type="Proteomes" id="UP000027665"/>
    </source>
</evidence>
<sequence>MEAGRRARRAILALRAALLLLLISANAGPCAAAQQLRAAVASPWLLEVASFIGGKQASVRALAVWNDAGVEVPSSRPRAGEIIIAFDAQEAATLKIASGNKKLRILYPKLPLGEEKRRAAFFDPAMLPFIAQETMKIIAGADGKNYSYYQRRLAEFQSRIDSAMGVGRHLLANAKMLDLTGAQGGWVRSSLPGVVRPPDEVWRGWLNGDAAALSAALDEAERRGWLLLLDPWTPQTIRYAAVAHANRLTLAAPQNGMDYFVFLHDIFTQIEKRLKAPAQSAPQGKNKRVGSGK</sequence>
<dbReference type="AlphaFoldDB" id="A0A073IQK2"/>
<evidence type="ECO:0000256" key="1">
    <source>
        <dbReference type="SAM" id="SignalP"/>
    </source>
</evidence>
<name>A0A073IQK2_9BACT</name>
<feature type="signal peptide" evidence="1">
    <location>
        <begin position="1"/>
        <end position="27"/>
    </location>
</feature>